<comment type="caution">
    <text evidence="3">The sequence shown here is derived from an EMBL/GenBank/DDBJ whole genome shotgun (WGS) entry which is preliminary data.</text>
</comment>
<dbReference type="InterPro" id="IPR041698">
    <property type="entry name" value="Methyltransf_25"/>
</dbReference>
<reference evidence="3 4" key="1">
    <citation type="submission" date="2018-07" db="EMBL/GenBank/DDBJ databases">
        <title>Phylogenomic Insights into understanding Host Adaptation of Lactobacillus reuteri by a novel species, Lactobacillus spp. M31.</title>
        <authorList>
            <person name="Sharma S."/>
            <person name="Patil P."/>
            <person name="Korpole S."/>
            <person name="Patil P.B."/>
        </authorList>
    </citation>
    <scope>NUCLEOTIDE SEQUENCE [LARGE SCALE GENOMIC DNA]</scope>
    <source>
        <strain evidence="3 4">M31</strain>
    </source>
</reference>
<feature type="domain" description="Methyltransferase" evidence="2">
    <location>
        <begin position="37"/>
        <end position="132"/>
    </location>
</feature>
<dbReference type="Gene3D" id="2.20.25.110">
    <property type="entry name" value="S-adenosyl-L-methionine-dependent methyltransferases"/>
    <property type="match status" value="1"/>
</dbReference>
<proteinExistence type="predicted"/>
<protein>
    <submittedName>
        <fullName evidence="3">Class I SAM-dependent methyltransferase</fullName>
    </submittedName>
</protein>
<dbReference type="GO" id="GO:0032259">
    <property type="term" value="P:methylation"/>
    <property type="evidence" value="ECO:0007669"/>
    <property type="project" value="UniProtKB-KW"/>
</dbReference>
<evidence type="ECO:0000313" key="4">
    <source>
        <dbReference type="Proteomes" id="UP000704341"/>
    </source>
</evidence>
<dbReference type="Pfam" id="PF13649">
    <property type="entry name" value="Methyltransf_25"/>
    <property type="match status" value="1"/>
</dbReference>
<evidence type="ECO:0000313" key="3">
    <source>
        <dbReference type="EMBL" id="MBD5807187.1"/>
    </source>
</evidence>
<dbReference type="InterPro" id="IPR029063">
    <property type="entry name" value="SAM-dependent_MTases_sf"/>
</dbReference>
<dbReference type="Gene3D" id="3.40.50.150">
    <property type="entry name" value="Vaccinia Virus protein VP39"/>
    <property type="match status" value="1"/>
</dbReference>
<keyword evidence="4" id="KW-1185">Reference proteome</keyword>
<evidence type="ECO:0000256" key="1">
    <source>
        <dbReference type="ARBA" id="ARBA00022679"/>
    </source>
</evidence>
<keyword evidence="3" id="KW-0489">Methyltransferase</keyword>
<dbReference type="EMBL" id="QORN01000037">
    <property type="protein sequence ID" value="MBD5807187.1"/>
    <property type="molecule type" value="Genomic_DNA"/>
</dbReference>
<gene>
    <name evidence="3" type="ORF">DTK66_08780</name>
</gene>
<dbReference type="Proteomes" id="UP000704341">
    <property type="component" value="Unassembled WGS sequence"/>
</dbReference>
<keyword evidence="1" id="KW-0808">Transferase</keyword>
<dbReference type="PANTHER" id="PTHR43861">
    <property type="entry name" value="TRANS-ACONITATE 2-METHYLTRANSFERASE-RELATED"/>
    <property type="match status" value="1"/>
</dbReference>
<name>A0ABR8P938_9LACO</name>
<evidence type="ECO:0000259" key="2">
    <source>
        <dbReference type="Pfam" id="PF13649"/>
    </source>
</evidence>
<sequence length="246" mass="28294">MIYQSFAQLYDQLFDPEMYRNWEKFTLENLQAQDKKILDLAGGSGRLAVMLAQDGLELTVADFSAEMLSLADQHATEADVSLQLIQTDMRDLSVLPQYDAITCYADSFCYLAGPAEVQQTFNEIAEHLKSDGVFLFDVITPYQTDEVYPGYMYNYEDEDHQRAFMWQSFANDEVDHGAIHELTFFTQGTDGRYDRVGETHYERAYELSLLKQMLKHAGFNSLSVGSDFSTEMKSGNPTRWFFRCQK</sequence>
<organism evidence="3 4">
    <name type="scientific">Limosilactobacillus walteri</name>
    <dbReference type="NCBI Taxonomy" id="2268022"/>
    <lineage>
        <taxon>Bacteria</taxon>
        <taxon>Bacillati</taxon>
        <taxon>Bacillota</taxon>
        <taxon>Bacilli</taxon>
        <taxon>Lactobacillales</taxon>
        <taxon>Lactobacillaceae</taxon>
        <taxon>Limosilactobacillus</taxon>
    </lineage>
</organism>
<accession>A0ABR8P938</accession>
<dbReference type="GO" id="GO:0008168">
    <property type="term" value="F:methyltransferase activity"/>
    <property type="evidence" value="ECO:0007669"/>
    <property type="project" value="UniProtKB-KW"/>
</dbReference>
<dbReference type="RefSeq" id="WP_191668429.1">
    <property type="nucleotide sequence ID" value="NZ_QORN01000037.1"/>
</dbReference>
<dbReference type="CDD" id="cd02440">
    <property type="entry name" value="AdoMet_MTases"/>
    <property type="match status" value="1"/>
</dbReference>
<dbReference type="SUPFAM" id="SSF53335">
    <property type="entry name" value="S-adenosyl-L-methionine-dependent methyltransferases"/>
    <property type="match status" value="1"/>
</dbReference>